<reference evidence="1" key="1">
    <citation type="submission" date="2024-09" db="EMBL/GenBank/DDBJ databases">
        <title>Black Yeasts Isolated from many extreme environments.</title>
        <authorList>
            <person name="Coleine C."/>
            <person name="Stajich J.E."/>
            <person name="Selbmann L."/>
        </authorList>
    </citation>
    <scope>NUCLEOTIDE SEQUENCE</scope>
    <source>
        <strain evidence="1">CCFEE 5737</strain>
    </source>
</reference>
<feature type="non-terminal residue" evidence="1">
    <location>
        <position position="1"/>
    </location>
</feature>
<protein>
    <submittedName>
        <fullName evidence="1">Uncharacterized protein</fullName>
    </submittedName>
</protein>
<sequence length="154" mass="17334">LRFSLEKPREQQLQRTSQAFLQACKVALREEPCAKILRADFSLRCSHLEASPDAATPTAHEFVTEILYALDQLKFKHAGGGASDDNTTADLDGPAVYACENGLINACVQAYTYQHRLILRPEDFWLAILVQLSFFISVHAGELRDLFVKHGWEK</sequence>
<evidence type="ECO:0000313" key="1">
    <source>
        <dbReference type="EMBL" id="KAK3076683.1"/>
    </source>
</evidence>
<accession>A0ACC3DIZ0</accession>
<comment type="caution">
    <text evidence="1">The sequence shown here is derived from an EMBL/GenBank/DDBJ whole genome shotgun (WGS) entry which is preliminary data.</text>
</comment>
<organism evidence="1 2">
    <name type="scientific">Coniosporium uncinatum</name>
    <dbReference type="NCBI Taxonomy" id="93489"/>
    <lineage>
        <taxon>Eukaryota</taxon>
        <taxon>Fungi</taxon>
        <taxon>Dikarya</taxon>
        <taxon>Ascomycota</taxon>
        <taxon>Pezizomycotina</taxon>
        <taxon>Dothideomycetes</taxon>
        <taxon>Dothideomycetes incertae sedis</taxon>
        <taxon>Coniosporium</taxon>
    </lineage>
</organism>
<gene>
    <name evidence="1" type="ORF">LTS18_012344</name>
</gene>
<keyword evidence="2" id="KW-1185">Reference proteome</keyword>
<proteinExistence type="predicted"/>
<dbReference type="Proteomes" id="UP001186974">
    <property type="component" value="Unassembled WGS sequence"/>
</dbReference>
<name>A0ACC3DIZ0_9PEZI</name>
<evidence type="ECO:0000313" key="2">
    <source>
        <dbReference type="Proteomes" id="UP001186974"/>
    </source>
</evidence>
<dbReference type="EMBL" id="JAWDJW010003681">
    <property type="protein sequence ID" value="KAK3076683.1"/>
    <property type="molecule type" value="Genomic_DNA"/>
</dbReference>